<keyword evidence="11" id="KW-0238">DNA-binding</keyword>
<dbReference type="GO" id="GO:0046872">
    <property type="term" value="F:metal ion binding"/>
    <property type="evidence" value="ECO:0007669"/>
    <property type="project" value="UniProtKB-KW"/>
</dbReference>
<dbReference type="InterPro" id="IPR041423">
    <property type="entry name" value="GyrB_insert"/>
</dbReference>
<dbReference type="Pfam" id="PF00204">
    <property type="entry name" value="DNA_gyraseB"/>
    <property type="match status" value="1"/>
</dbReference>
<dbReference type="Pfam" id="PF01751">
    <property type="entry name" value="Toprim"/>
    <property type="match status" value="1"/>
</dbReference>
<dbReference type="SUPFAM" id="SSF54211">
    <property type="entry name" value="Ribosomal protein S5 domain 2-like"/>
    <property type="match status" value="1"/>
</dbReference>
<dbReference type="InterPro" id="IPR014721">
    <property type="entry name" value="Ribsml_uS5_D2-typ_fold_subgr"/>
</dbReference>
<dbReference type="GO" id="GO:0006261">
    <property type="term" value="P:DNA-templated DNA replication"/>
    <property type="evidence" value="ECO:0007669"/>
    <property type="project" value="UniProtKB-UniRule"/>
</dbReference>
<dbReference type="GO" id="GO:0005524">
    <property type="term" value="F:ATP binding"/>
    <property type="evidence" value="ECO:0007669"/>
    <property type="project" value="UniProtKB-UniRule"/>
</dbReference>
<dbReference type="SMART" id="SM00387">
    <property type="entry name" value="HATPase_c"/>
    <property type="match status" value="1"/>
</dbReference>
<dbReference type="SUPFAM" id="SSF55874">
    <property type="entry name" value="ATPase domain of HSP90 chaperone/DNA topoisomerase II/histidine kinase"/>
    <property type="match status" value="1"/>
</dbReference>
<dbReference type="PANTHER" id="PTHR45866:SF1">
    <property type="entry name" value="DNA GYRASE SUBUNIT B, MITOCHONDRIAL"/>
    <property type="match status" value="1"/>
</dbReference>
<dbReference type="CDD" id="cd03366">
    <property type="entry name" value="TOPRIM_TopoIIA_GyrB"/>
    <property type="match status" value="1"/>
</dbReference>
<dbReference type="InterPro" id="IPR018522">
    <property type="entry name" value="TopoIIA_CS"/>
</dbReference>
<dbReference type="Gene3D" id="3.30.230.10">
    <property type="match status" value="1"/>
</dbReference>
<dbReference type="InterPro" id="IPR000565">
    <property type="entry name" value="Topo_IIA_B"/>
</dbReference>
<dbReference type="Gene3D" id="3.30.565.10">
    <property type="entry name" value="Histidine kinase-like ATPase, C-terminal domain"/>
    <property type="match status" value="1"/>
</dbReference>
<dbReference type="NCBIfam" id="NF004189">
    <property type="entry name" value="PRK05644.1"/>
    <property type="match status" value="1"/>
</dbReference>
<dbReference type="SMART" id="SM00433">
    <property type="entry name" value="TOP2c"/>
    <property type="match status" value="1"/>
</dbReference>
<evidence type="ECO:0000256" key="1">
    <source>
        <dbReference type="ARBA" id="ARBA00000185"/>
    </source>
</evidence>
<evidence type="ECO:0000256" key="11">
    <source>
        <dbReference type="ARBA" id="ARBA00023125"/>
    </source>
</evidence>
<dbReference type="InterPro" id="IPR006171">
    <property type="entry name" value="TOPRIM_dom"/>
</dbReference>
<dbReference type="EMBL" id="MH188889">
    <property type="protein sequence ID" value="AXM43080.1"/>
    <property type="molecule type" value="Genomic_DNA"/>
</dbReference>
<dbReference type="InterPro" id="IPR049353">
    <property type="entry name" value="GyrB_hook"/>
</dbReference>
<keyword evidence="6 13" id="KW-0479">Metal-binding</keyword>
<dbReference type="PROSITE" id="PS00177">
    <property type="entry name" value="TOPOISOMERASE_II"/>
    <property type="match status" value="1"/>
</dbReference>
<dbReference type="PANTHER" id="PTHR45866">
    <property type="entry name" value="DNA GYRASE/TOPOISOMERASE SUBUNIT B"/>
    <property type="match status" value="1"/>
</dbReference>
<evidence type="ECO:0000256" key="4">
    <source>
        <dbReference type="ARBA" id="ARBA00019166"/>
    </source>
</evidence>
<proteinExistence type="inferred from homology"/>
<dbReference type="InterPro" id="IPR013759">
    <property type="entry name" value="Topo_IIA_B_C"/>
</dbReference>
<organism evidence="15">
    <name type="scientific">Pectobacterium parmentieri</name>
    <dbReference type="NCBI Taxonomy" id="1905730"/>
    <lineage>
        <taxon>Bacteria</taxon>
        <taxon>Pseudomonadati</taxon>
        <taxon>Pseudomonadota</taxon>
        <taxon>Gammaproteobacteria</taxon>
        <taxon>Enterobacterales</taxon>
        <taxon>Pectobacteriaceae</taxon>
        <taxon>Pectobacterium</taxon>
    </lineage>
</organism>
<dbReference type="Pfam" id="PF18053">
    <property type="entry name" value="GyrB_insert"/>
    <property type="match status" value="1"/>
</dbReference>
<protein>
    <recommendedName>
        <fullName evidence="4 13">DNA gyrase subunit B</fullName>
        <ecNumber evidence="3 13">5.6.2.2</ecNumber>
    </recommendedName>
</protein>
<dbReference type="NCBIfam" id="NF011501">
    <property type="entry name" value="PRK14939.1"/>
    <property type="match status" value="1"/>
</dbReference>
<dbReference type="PROSITE" id="PS50880">
    <property type="entry name" value="TOPRIM"/>
    <property type="match status" value="1"/>
</dbReference>
<dbReference type="InterPro" id="IPR001241">
    <property type="entry name" value="Topo_IIA"/>
</dbReference>
<dbReference type="RefSeq" id="WP_025920162.1">
    <property type="nucleotide sequence ID" value="NZ_JACGFO010000018.1"/>
</dbReference>
<gene>
    <name evidence="13 15" type="primary">gyrB</name>
</gene>
<dbReference type="InterPro" id="IPR036890">
    <property type="entry name" value="HATPase_C_sf"/>
</dbReference>
<evidence type="ECO:0000256" key="2">
    <source>
        <dbReference type="ARBA" id="ARBA00010708"/>
    </source>
</evidence>
<accession>A0A346D7P1</accession>
<dbReference type="CDD" id="cd00822">
    <property type="entry name" value="TopoII_Trans_DNA_gyrase"/>
    <property type="match status" value="1"/>
</dbReference>
<dbReference type="Pfam" id="PF21249">
    <property type="entry name" value="GyrB_hook"/>
    <property type="match status" value="1"/>
</dbReference>
<comment type="function">
    <text evidence="13">A type II topoisomerase that negatively supercoils closed circular double-stranded (ds) DNA in an ATP-dependent manner to modulate DNA topology and maintain chromosomes in an underwound state. Negative supercoiling favors strand separation, and DNA replication, transcription, recombination and repair, all of which involve strand separation. Also able to catalyze the interconversion of other topological isomers of dsDNA rings, including catenanes and knotted rings. Type II topoisomerases break and join 2 DNA strands simultaneously in an ATP-dependent manner.</text>
</comment>
<sequence>MSNSYDSSSIKVLKGLDAVRKRPGMYIGDTDDGTGLHHMVFEVVDNAIDEALAGYCKDIIITIHADNSVSVQDDGRGIPTGIHEEEGISAAEVIMTVLHAGGKFDDNSYKVSGGLHGVGVSVVNALSEKLKLVIHRDGKLHEQIYKHGVAQAPLAATGETNRTGTTVRFWPSHETFTNVVEFEYEILAKRLRELSFLNSGVSIRLIDEREKDKADHYHYDGGIKAFVDYLNRNKTPIHPNVFYFSTVKDDIGVEVALQWNDGFQENIYCFTNNIPQRDGGTHLAGFRAAMTRTLNTYMDKEGYSKKAKVSATGDDAREGLIAVVSVKVPDPKFSSQTKDKLVSSEVKTAVESLMNEKLVDYLMENPSDAKIVVGKIIDAARAREAARKARDMTRRKGALDLAGLPGKLADCQERDPALSELYLVEGDSAGGSAKQGRNRKNQAILPLKGKILNVEKARFDKMLSSQEVATLITALGCGIGRDEYNPDKLRYHSIIIMTDADVDGSHIRTLLLTFFYRQLPEIVERGHVYIAQPPLYKVKKGKQEQYIKDDEAMDQYQIMLALDGATLHTNAQAPALAGEPLEKLVSEHYAVQKLIGRMERRFPRAFLNRLIYQPTLLEADLSERENVQAWAESLVSGLNANEVHGSTYSFVIHHDEERGVFEPALRVRTHGVDTDYPLGAGFVAGGEYRKLNQLGEKLRGLIEEDAYIERGERRQPVASFEQALEWLVKESRRGLSVQRYKGLGEMNPDQLWETTMDPTSRRMLRVTVKDAIAADELFTTLMGDAVEPRRAFIEENALKAMNIDI</sequence>
<dbReference type="PRINTS" id="PR01159">
    <property type="entry name" value="DNAGYRASEB"/>
</dbReference>
<feature type="binding site" evidence="13">
    <location>
        <position position="499"/>
    </location>
    <ligand>
        <name>Mg(2+)</name>
        <dbReference type="ChEBI" id="CHEBI:18420"/>
        <label>1</label>
        <note>catalytic</note>
    </ligand>
</feature>
<feature type="domain" description="Toprim" evidence="14">
    <location>
        <begin position="419"/>
        <end position="534"/>
    </location>
</feature>
<evidence type="ECO:0000256" key="13">
    <source>
        <dbReference type="HAMAP-Rule" id="MF_01898"/>
    </source>
</evidence>
<evidence type="ECO:0000256" key="12">
    <source>
        <dbReference type="ARBA" id="ARBA00023235"/>
    </source>
</evidence>
<keyword evidence="12 13" id="KW-0413">Isomerase</keyword>
<dbReference type="Gene3D" id="3.40.50.670">
    <property type="match status" value="2"/>
</dbReference>
<keyword evidence="5 13" id="KW-0963">Cytoplasm</keyword>
<evidence type="ECO:0000256" key="7">
    <source>
        <dbReference type="ARBA" id="ARBA00022741"/>
    </source>
</evidence>
<dbReference type="FunFam" id="3.40.50.670:FF:000004">
    <property type="entry name" value="DNA gyrase subunit B"/>
    <property type="match status" value="1"/>
</dbReference>
<name>A0A346D7P1_PECPM</name>
<dbReference type="Gene3D" id="3.10.20.690">
    <property type="match status" value="1"/>
</dbReference>
<dbReference type="InterPro" id="IPR003594">
    <property type="entry name" value="HATPase_dom"/>
</dbReference>
<evidence type="ECO:0000256" key="3">
    <source>
        <dbReference type="ARBA" id="ARBA00012895"/>
    </source>
</evidence>
<comment type="subcellular location">
    <subcellularLocation>
        <location evidence="13">Cytoplasm</location>
    </subcellularLocation>
</comment>
<evidence type="ECO:0000256" key="10">
    <source>
        <dbReference type="ARBA" id="ARBA00023029"/>
    </source>
</evidence>
<dbReference type="HAMAP" id="MF_01898">
    <property type="entry name" value="GyrB"/>
    <property type="match status" value="1"/>
</dbReference>
<comment type="catalytic activity">
    <reaction evidence="1 13">
        <text>ATP-dependent breakage, passage and rejoining of double-stranded DNA.</text>
        <dbReference type="EC" id="5.6.2.2"/>
    </reaction>
</comment>
<dbReference type="InterPro" id="IPR011557">
    <property type="entry name" value="GyrB"/>
</dbReference>
<feature type="binding site" evidence="13">
    <location>
        <position position="499"/>
    </location>
    <ligand>
        <name>Mg(2+)</name>
        <dbReference type="ChEBI" id="CHEBI:18420"/>
        <label>2</label>
    </ligand>
</feature>
<keyword evidence="8 13" id="KW-0067">ATP-binding</keyword>
<feature type="binding site" evidence="13">
    <location>
        <position position="501"/>
    </location>
    <ligand>
        <name>Mg(2+)</name>
        <dbReference type="ChEBI" id="CHEBI:18420"/>
        <label>2</label>
    </ligand>
</feature>
<evidence type="ECO:0000256" key="8">
    <source>
        <dbReference type="ARBA" id="ARBA00022840"/>
    </source>
</evidence>
<dbReference type="InterPro" id="IPR034160">
    <property type="entry name" value="TOPRIM_GyrB"/>
</dbReference>
<feature type="binding site" evidence="13">
    <location>
        <position position="425"/>
    </location>
    <ligand>
        <name>Mg(2+)</name>
        <dbReference type="ChEBI" id="CHEBI:18420"/>
        <label>1</label>
        <note>catalytic</note>
    </ligand>
</feature>
<dbReference type="SUPFAM" id="SSF56719">
    <property type="entry name" value="Type II DNA topoisomerase"/>
    <property type="match status" value="1"/>
</dbReference>
<dbReference type="FunFam" id="3.40.50.670:FF:000005">
    <property type="entry name" value="DNA gyrase subunit B"/>
    <property type="match status" value="1"/>
</dbReference>
<dbReference type="PRINTS" id="PR00418">
    <property type="entry name" value="TPI2FAMILY"/>
</dbReference>
<reference evidence="15" key="1">
    <citation type="submission" date="2018-04" db="EMBL/GenBank/DDBJ databases">
        <title>First Report of Blackleg of Potato Caused by Pectobacterium parmentieri, Pectobacterium polaris in Punjab, Pakistan.</title>
        <authorList>
            <person name="Sarfraz S."/>
            <person name="Riaz K."/>
            <person name="Oulghazi S."/>
            <person name="Faure D."/>
        </authorList>
    </citation>
    <scope>NUCLEOTIDE SEQUENCE</scope>
    <source>
        <strain evidence="15">SS90</strain>
    </source>
</reference>
<comment type="cofactor">
    <cofactor evidence="13">
        <name>Mg(2+)</name>
        <dbReference type="ChEBI" id="CHEBI:18420"/>
    </cofactor>
    <cofactor evidence="13">
        <name>Mn(2+)</name>
        <dbReference type="ChEBI" id="CHEBI:29035"/>
    </cofactor>
    <cofactor evidence="13">
        <name>Ca(2+)</name>
        <dbReference type="ChEBI" id="CHEBI:29108"/>
    </cofactor>
    <text evidence="13">Binds two Mg(2+) per subunit. The magnesium ions form salt bridges with both the protein and the DNA. Can also accept other divalent metal cations, such as Mn(2+) or Ca(2+).</text>
</comment>
<keyword evidence="10 13" id="KW-0799">Topoisomerase</keyword>
<dbReference type="InterPro" id="IPR013760">
    <property type="entry name" value="Topo_IIA-like_dom_sf"/>
</dbReference>
<comment type="miscellaneous">
    <text evidence="13">Few gyrases are as efficient as E.coli at forming negative supercoils. Not all organisms have 2 type II topoisomerases; in organisms with a single type II topoisomerase this enzyme also has to decatenate newly replicated chromosomes.</text>
</comment>
<keyword evidence="9 13" id="KW-0460">Magnesium</keyword>
<feature type="site" description="Interaction with DNA" evidence="13">
    <location>
        <position position="450"/>
    </location>
</feature>
<dbReference type="Pfam" id="PF02518">
    <property type="entry name" value="HATPase_c"/>
    <property type="match status" value="1"/>
</dbReference>
<evidence type="ECO:0000313" key="15">
    <source>
        <dbReference type="EMBL" id="AXM43080.1"/>
    </source>
</evidence>
<dbReference type="GO" id="GO:0003677">
    <property type="term" value="F:DNA binding"/>
    <property type="evidence" value="ECO:0007669"/>
    <property type="project" value="UniProtKB-KW"/>
</dbReference>
<dbReference type="Pfam" id="PF00986">
    <property type="entry name" value="DNA_gyraseB_C"/>
    <property type="match status" value="1"/>
</dbReference>
<dbReference type="FunFam" id="3.30.230.10:FF:000005">
    <property type="entry name" value="DNA gyrase subunit B"/>
    <property type="match status" value="1"/>
</dbReference>
<dbReference type="FunFam" id="3.30.565.10:FF:000002">
    <property type="entry name" value="DNA gyrase subunit B"/>
    <property type="match status" value="1"/>
</dbReference>
<dbReference type="GO" id="GO:0003918">
    <property type="term" value="F:DNA topoisomerase type II (double strand cut, ATP-hydrolyzing) activity"/>
    <property type="evidence" value="ECO:0007669"/>
    <property type="project" value="UniProtKB-UniRule"/>
</dbReference>
<dbReference type="EC" id="5.6.2.2" evidence="3 13"/>
<dbReference type="InterPro" id="IPR002288">
    <property type="entry name" value="DNA_gyrase_B_C"/>
</dbReference>
<evidence type="ECO:0000256" key="9">
    <source>
        <dbReference type="ARBA" id="ARBA00022842"/>
    </source>
</evidence>
<dbReference type="CDD" id="cd16928">
    <property type="entry name" value="HATPase_GyrB-like"/>
    <property type="match status" value="1"/>
</dbReference>
<dbReference type="GO" id="GO:0006265">
    <property type="term" value="P:DNA topological change"/>
    <property type="evidence" value="ECO:0007669"/>
    <property type="project" value="UniProtKB-UniRule"/>
</dbReference>
<evidence type="ECO:0000259" key="14">
    <source>
        <dbReference type="PROSITE" id="PS50880"/>
    </source>
</evidence>
<dbReference type="GO" id="GO:0005694">
    <property type="term" value="C:chromosome"/>
    <property type="evidence" value="ECO:0007669"/>
    <property type="project" value="InterPro"/>
</dbReference>
<dbReference type="GO" id="GO:0005737">
    <property type="term" value="C:cytoplasm"/>
    <property type="evidence" value="ECO:0007669"/>
    <property type="project" value="UniProtKB-SubCell"/>
</dbReference>
<evidence type="ECO:0000256" key="6">
    <source>
        <dbReference type="ARBA" id="ARBA00022723"/>
    </source>
</evidence>
<comment type="subunit">
    <text evidence="13">Heterotetramer, composed of two GyrA and two GyrB chains. In the heterotetramer, GyrA contains the active site tyrosine that forms a transient covalent intermediate with DNA, while GyrB binds cofactors and catalyzes ATP hydrolysis.</text>
</comment>
<keyword evidence="7 13" id="KW-0547">Nucleotide-binding</keyword>
<evidence type="ECO:0000256" key="5">
    <source>
        <dbReference type="ARBA" id="ARBA00022490"/>
    </source>
</evidence>
<dbReference type="InterPro" id="IPR020568">
    <property type="entry name" value="Ribosomal_Su5_D2-typ_SF"/>
</dbReference>
<dbReference type="InterPro" id="IPR013506">
    <property type="entry name" value="Topo_IIA_bsu_dom2"/>
</dbReference>
<comment type="similarity">
    <text evidence="2 13">Belongs to the type II topoisomerase GyrB family.</text>
</comment>
<dbReference type="NCBIfam" id="TIGR01059">
    <property type="entry name" value="gyrB"/>
    <property type="match status" value="1"/>
</dbReference>
<feature type="site" description="Interaction with DNA" evidence="13">
    <location>
        <position position="453"/>
    </location>
</feature>
<dbReference type="AlphaFoldDB" id="A0A346D7P1"/>